<evidence type="ECO:0000256" key="9">
    <source>
        <dbReference type="ARBA" id="ARBA00023136"/>
    </source>
</evidence>
<evidence type="ECO:0000313" key="14">
    <source>
        <dbReference type="Proteomes" id="UP001498771"/>
    </source>
</evidence>
<dbReference type="InterPro" id="IPR017303">
    <property type="entry name" value="Tim44"/>
</dbReference>
<dbReference type="EMBL" id="JBBJBU010000001">
    <property type="protein sequence ID" value="KAK7208582.1"/>
    <property type="molecule type" value="Genomic_DNA"/>
</dbReference>
<evidence type="ECO:0000256" key="6">
    <source>
        <dbReference type="ARBA" id="ARBA00022946"/>
    </source>
</evidence>
<sequence>MLLARHIARRPASSISVLYNTSTSSSSYTTLLRSDTSLVRAALRSSTTPSTTSTRTPTPTPASARAFHTTRTSRADDGGNQNRKSPYQVFVDTFKEEWGKSKELQENIKALQDETGRMSESEAYRKAKDAYEKAKTGTSKTAETFKAAGKVVGSAASTAWESPIVKTTREAVNATAEELDKATAPIRETKVYKEVKSVIDDGSSRRYGGFEARDARRRRRAERTAQKMKERLESGMGMSSKPIEEDLEAGSNVIVHPTAKPDEEKPQSSIRRSIDELKEKIEESENPIVSTFYGIASRVGGLFAETEHAQVTRMFKDMDPSFSMEEFLNEVREYIVPEVIDAYVRADDDTLKHWLSEAPYNIWHAQAKQFREAGLYSASRVIDIRNVDIASAKILPPSDVPVVVISCRAQEVHIYKNLKTNEIAAGTEDHIQQSTYAMVLTRIPEDMDDPETAGWRVLEMVRGQTRDWT</sequence>
<dbReference type="InterPro" id="IPR007379">
    <property type="entry name" value="Tim44-like_dom"/>
</dbReference>
<keyword evidence="7 10" id="KW-0811">Translocation</keyword>
<evidence type="ECO:0000256" key="2">
    <source>
        <dbReference type="ARBA" id="ARBA00009597"/>
    </source>
</evidence>
<comment type="caution">
    <text evidence="13">The sequence shown here is derived from an EMBL/GenBank/DDBJ whole genome shotgun (WGS) entry which is preliminary data.</text>
</comment>
<keyword evidence="14" id="KW-1185">Reference proteome</keyword>
<gene>
    <name evidence="13" type="ORF">BZA70DRAFT_274117</name>
</gene>
<evidence type="ECO:0000313" key="13">
    <source>
        <dbReference type="EMBL" id="KAK7208582.1"/>
    </source>
</evidence>
<keyword evidence="4 10" id="KW-0999">Mitochondrion inner membrane</keyword>
<comment type="function">
    <text evidence="10">Essential component of the PAM complex, a complex required for the translocation of transit peptide-containing proteins from the inner membrane into the mitochondrial matrix in an ATP-dependent manner.</text>
</comment>
<dbReference type="Proteomes" id="UP001498771">
    <property type="component" value="Unassembled WGS sequence"/>
</dbReference>
<reference evidence="13 14" key="1">
    <citation type="submission" date="2024-03" db="EMBL/GenBank/DDBJ databases">
        <title>Genome-scale model development and genomic sequencing of the oleaginous clade Lipomyces.</title>
        <authorList>
            <consortium name="Lawrence Berkeley National Laboratory"/>
            <person name="Czajka J.J."/>
            <person name="Han Y."/>
            <person name="Kim J."/>
            <person name="Mondo S.J."/>
            <person name="Hofstad B.A."/>
            <person name="Robles A."/>
            <person name="Haridas S."/>
            <person name="Riley R."/>
            <person name="LaButti K."/>
            <person name="Pangilinan J."/>
            <person name="Andreopoulos W."/>
            <person name="Lipzen A."/>
            <person name="Yan J."/>
            <person name="Wang M."/>
            <person name="Ng V."/>
            <person name="Grigoriev I.V."/>
            <person name="Spatafora J.W."/>
            <person name="Magnuson J.K."/>
            <person name="Baker S.E."/>
            <person name="Pomraning K.R."/>
        </authorList>
    </citation>
    <scope>NUCLEOTIDE SEQUENCE [LARGE SCALE GENOMIC DNA]</scope>
    <source>
        <strain evidence="13 14">Phaff 52-87</strain>
    </source>
</reference>
<evidence type="ECO:0000256" key="8">
    <source>
        <dbReference type="ARBA" id="ARBA00023128"/>
    </source>
</evidence>
<dbReference type="SUPFAM" id="SSF54427">
    <property type="entry name" value="NTF2-like"/>
    <property type="match status" value="1"/>
</dbReference>
<keyword evidence="3 10" id="KW-0813">Transport</keyword>
<dbReference type="SMART" id="SM00978">
    <property type="entry name" value="Tim44"/>
    <property type="match status" value="1"/>
</dbReference>
<name>A0ABR1FFF0_9ASCO</name>
<dbReference type="PANTHER" id="PTHR10721">
    <property type="entry name" value="MITOCHONDRIAL IMPORT INNER MEMBRANE TRANSLOCASE SUBUNIT TIM44"/>
    <property type="match status" value="1"/>
</dbReference>
<keyword evidence="6" id="KW-0809">Transit peptide</keyword>
<dbReference type="PANTHER" id="PTHR10721:SF1">
    <property type="entry name" value="MITOCHONDRIAL IMPORT INNER MEMBRANE TRANSLOCASE SUBUNIT TIM44"/>
    <property type="match status" value="1"/>
</dbReference>
<dbReference type="InterPro" id="IPR032710">
    <property type="entry name" value="NTF2-like_dom_sf"/>
</dbReference>
<keyword evidence="5 10" id="KW-0653">Protein transport</keyword>
<protein>
    <recommendedName>
        <fullName evidence="10">Mitochondrial import inner membrane translocase subunit TIM44</fullName>
    </recommendedName>
</protein>
<proteinExistence type="inferred from homology"/>
<dbReference type="Gene3D" id="3.10.450.240">
    <property type="match status" value="1"/>
</dbReference>
<dbReference type="PIRSF" id="PIRSF037871">
    <property type="entry name" value="TIM44"/>
    <property type="match status" value="1"/>
</dbReference>
<evidence type="ECO:0000256" key="7">
    <source>
        <dbReference type="ARBA" id="ARBA00023010"/>
    </source>
</evidence>
<dbReference type="Pfam" id="PF04280">
    <property type="entry name" value="Tim44"/>
    <property type="match status" value="1"/>
</dbReference>
<feature type="compositionally biased region" description="Basic and acidic residues" evidence="11">
    <location>
        <begin position="222"/>
        <end position="233"/>
    </location>
</feature>
<keyword evidence="9 10" id="KW-0472">Membrane</keyword>
<dbReference type="InterPro" id="IPR039544">
    <property type="entry name" value="Tim44-like"/>
</dbReference>
<comment type="subcellular location">
    <subcellularLocation>
        <location evidence="1 10">Mitochondrion inner membrane</location>
    </subcellularLocation>
</comment>
<feature type="compositionally biased region" description="Low complexity" evidence="11">
    <location>
        <begin position="42"/>
        <end position="66"/>
    </location>
</feature>
<keyword evidence="8 10" id="KW-0496">Mitochondrion</keyword>
<feature type="region of interest" description="Disordered" evidence="11">
    <location>
        <begin position="214"/>
        <end position="242"/>
    </location>
</feature>
<evidence type="ECO:0000256" key="1">
    <source>
        <dbReference type="ARBA" id="ARBA00004273"/>
    </source>
</evidence>
<evidence type="ECO:0000256" key="11">
    <source>
        <dbReference type="SAM" id="MobiDB-lite"/>
    </source>
</evidence>
<organism evidence="13 14">
    <name type="scientific">Myxozyma melibiosi</name>
    <dbReference type="NCBI Taxonomy" id="54550"/>
    <lineage>
        <taxon>Eukaryota</taxon>
        <taxon>Fungi</taxon>
        <taxon>Dikarya</taxon>
        <taxon>Ascomycota</taxon>
        <taxon>Saccharomycotina</taxon>
        <taxon>Lipomycetes</taxon>
        <taxon>Lipomycetales</taxon>
        <taxon>Lipomycetaceae</taxon>
        <taxon>Myxozyma</taxon>
    </lineage>
</organism>
<feature type="domain" description="Tim44-like" evidence="12">
    <location>
        <begin position="308"/>
        <end position="462"/>
    </location>
</feature>
<accession>A0ABR1FFF0</accession>
<evidence type="ECO:0000256" key="4">
    <source>
        <dbReference type="ARBA" id="ARBA00022792"/>
    </source>
</evidence>
<evidence type="ECO:0000256" key="10">
    <source>
        <dbReference type="PIRNR" id="PIRNR037871"/>
    </source>
</evidence>
<dbReference type="RefSeq" id="XP_064771615.1">
    <property type="nucleotide sequence ID" value="XM_064911934.1"/>
</dbReference>
<dbReference type="GeneID" id="90037446"/>
<evidence type="ECO:0000256" key="3">
    <source>
        <dbReference type="ARBA" id="ARBA00022448"/>
    </source>
</evidence>
<evidence type="ECO:0000259" key="12">
    <source>
        <dbReference type="SMART" id="SM00978"/>
    </source>
</evidence>
<evidence type="ECO:0000256" key="5">
    <source>
        <dbReference type="ARBA" id="ARBA00022927"/>
    </source>
</evidence>
<comment type="similarity">
    <text evidence="2 10">Belongs to the Tim44 family.</text>
</comment>
<feature type="region of interest" description="Disordered" evidence="11">
    <location>
        <begin position="42"/>
        <end position="86"/>
    </location>
</feature>